<feature type="non-terminal residue" evidence="2">
    <location>
        <position position="1"/>
    </location>
</feature>
<evidence type="ECO:0000313" key="2">
    <source>
        <dbReference type="EMBL" id="CAG7826690.1"/>
    </source>
</evidence>
<keyword evidence="3" id="KW-1185">Reference proteome</keyword>
<evidence type="ECO:0000256" key="1">
    <source>
        <dbReference type="SAM" id="Phobius"/>
    </source>
</evidence>
<feature type="transmembrane region" description="Helical" evidence="1">
    <location>
        <begin position="35"/>
        <end position="54"/>
    </location>
</feature>
<dbReference type="AlphaFoldDB" id="A0A8J2L7W3"/>
<name>A0A8J2L7W3_9HEXA</name>
<keyword evidence="1" id="KW-0472">Membrane</keyword>
<feature type="transmembrane region" description="Helical" evidence="1">
    <location>
        <begin position="7"/>
        <end position="29"/>
    </location>
</feature>
<accession>A0A8J2L7W3</accession>
<protein>
    <submittedName>
        <fullName evidence="2">Uncharacterized protein</fullName>
    </submittedName>
</protein>
<reference evidence="2" key="1">
    <citation type="submission" date="2021-06" db="EMBL/GenBank/DDBJ databases">
        <authorList>
            <person name="Hodson N. C."/>
            <person name="Mongue J. A."/>
            <person name="Jaron S. K."/>
        </authorList>
    </citation>
    <scope>NUCLEOTIDE SEQUENCE</scope>
</reference>
<organism evidence="2 3">
    <name type="scientific">Allacma fusca</name>
    <dbReference type="NCBI Taxonomy" id="39272"/>
    <lineage>
        <taxon>Eukaryota</taxon>
        <taxon>Metazoa</taxon>
        <taxon>Ecdysozoa</taxon>
        <taxon>Arthropoda</taxon>
        <taxon>Hexapoda</taxon>
        <taxon>Collembola</taxon>
        <taxon>Symphypleona</taxon>
        <taxon>Sminthuridae</taxon>
        <taxon>Allacma</taxon>
    </lineage>
</organism>
<evidence type="ECO:0000313" key="3">
    <source>
        <dbReference type="Proteomes" id="UP000708208"/>
    </source>
</evidence>
<dbReference type="OrthoDB" id="446368at2759"/>
<dbReference type="EMBL" id="CAJVCH010540781">
    <property type="protein sequence ID" value="CAG7826690.1"/>
    <property type="molecule type" value="Genomic_DNA"/>
</dbReference>
<sequence>KMERTWTLMTSGMIVIGVTFFFLGPVPIFGLGNTVWLNAICIAVITFGLSATNVPSCKTCLVYTV</sequence>
<comment type="caution">
    <text evidence="2">The sequence shown here is derived from an EMBL/GenBank/DDBJ whole genome shotgun (WGS) entry which is preliminary data.</text>
</comment>
<proteinExistence type="predicted"/>
<gene>
    <name evidence="2" type="ORF">AFUS01_LOCUS36732</name>
</gene>
<keyword evidence="1" id="KW-1133">Transmembrane helix</keyword>
<dbReference type="Proteomes" id="UP000708208">
    <property type="component" value="Unassembled WGS sequence"/>
</dbReference>
<keyword evidence="1" id="KW-0812">Transmembrane</keyword>